<dbReference type="InterPro" id="IPR036291">
    <property type="entry name" value="NAD(P)-bd_dom_sf"/>
</dbReference>
<keyword evidence="2" id="KW-0520">NAD</keyword>
<evidence type="ECO:0000256" key="2">
    <source>
        <dbReference type="ARBA" id="ARBA00023027"/>
    </source>
</evidence>
<dbReference type="RefSeq" id="WP_186872350.1">
    <property type="nucleotide sequence ID" value="NZ_JACOOR010000006.1"/>
</dbReference>
<dbReference type="InterPro" id="IPR013131">
    <property type="entry name" value="Mannitol_DH_N"/>
</dbReference>
<gene>
    <name evidence="6" type="ORF">H8S44_11630</name>
</gene>
<dbReference type="Gene3D" id="3.40.50.720">
    <property type="entry name" value="NAD(P)-binding Rossmann-like Domain"/>
    <property type="match status" value="1"/>
</dbReference>
<evidence type="ECO:0000256" key="3">
    <source>
        <dbReference type="ARBA" id="ARBA00048615"/>
    </source>
</evidence>
<dbReference type="GO" id="GO:0019592">
    <property type="term" value="P:mannitol catabolic process"/>
    <property type="evidence" value="ECO:0007669"/>
    <property type="project" value="TreeGrafter"/>
</dbReference>
<keyword evidence="1" id="KW-0560">Oxidoreductase</keyword>
<organism evidence="6 7">
    <name type="scientific">Anaerosacchariphilus hominis</name>
    <dbReference type="NCBI Taxonomy" id="2763017"/>
    <lineage>
        <taxon>Bacteria</taxon>
        <taxon>Bacillati</taxon>
        <taxon>Bacillota</taxon>
        <taxon>Clostridia</taxon>
        <taxon>Lachnospirales</taxon>
        <taxon>Lachnospiraceae</taxon>
        <taxon>Anaerosacchariphilus</taxon>
    </lineage>
</organism>
<accession>A0A923LD40</accession>
<sequence length="365" mass="40879">MKKAVIIGAGQTGRGFIAPIVRENGYAVTFLDKDRALVEQLRKEKEYTVSYFGGKREPQIIRDYTAWVTDEEEAVEALTEADVVFVSVFASHVGELAELLKEAAGKRAEKGTEKLTVFCCENGVNVKRPLVEAGVDAVISEGVIFCTTLKPEAEKLDLISQDYPELPVDGKVPGLKAHLEHMPWEENFPGLIQRKIYTYNFMSAVVAYLGDYKGYEVYGEAANDPEIAGLMEDLLPVVSRIIGKEYGVPYEVQLEFTKNAIAKFRNRDIYDTIYRNARQAERKLGLKERMLTPLRLAAADGDETREIALVAAAALYYGEIREELDCEAVLRTMDTDPVLKGETALVRELLEGLRRKENVNTLLKK</sequence>
<dbReference type="Pfam" id="PF08125">
    <property type="entry name" value="Mannitol_dh_C"/>
    <property type="match status" value="1"/>
</dbReference>
<dbReference type="GO" id="GO:0008926">
    <property type="term" value="F:mannitol-1-phosphate 5-dehydrogenase activity"/>
    <property type="evidence" value="ECO:0007669"/>
    <property type="project" value="UniProtKB-EC"/>
</dbReference>
<evidence type="ECO:0000259" key="4">
    <source>
        <dbReference type="Pfam" id="PF01232"/>
    </source>
</evidence>
<dbReference type="Proteomes" id="UP000649345">
    <property type="component" value="Unassembled WGS sequence"/>
</dbReference>
<dbReference type="InterPro" id="IPR013118">
    <property type="entry name" value="Mannitol_DH_C"/>
</dbReference>
<name>A0A923LD40_9FIRM</name>
<keyword evidence="7" id="KW-1185">Reference proteome</keyword>
<evidence type="ECO:0000313" key="7">
    <source>
        <dbReference type="Proteomes" id="UP000649345"/>
    </source>
</evidence>
<reference evidence="6" key="1">
    <citation type="submission" date="2020-08" db="EMBL/GenBank/DDBJ databases">
        <title>Genome public.</title>
        <authorList>
            <person name="Liu C."/>
            <person name="Sun Q."/>
        </authorList>
    </citation>
    <scope>NUCLEOTIDE SEQUENCE</scope>
    <source>
        <strain evidence="6">NSJ-68</strain>
    </source>
</reference>
<dbReference type="Pfam" id="PF01232">
    <property type="entry name" value="Mannitol_dh"/>
    <property type="match status" value="1"/>
</dbReference>
<dbReference type="Gene3D" id="1.10.1040.10">
    <property type="entry name" value="N-(1-d-carboxylethyl)-l-norvaline Dehydrogenase, domain 2"/>
    <property type="match status" value="1"/>
</dbReference>
<dbReference type="SUPFAM" id="SSF51735">
    <property type="entry name" value="NAD(P)-binding Rossmann-fold domains"/>
    <property type="match status" value="1"/>
</dbReference>
<feature type="domain" description="Mannitol dehydrogenase N-terminal" evidence="4">
    <location>
        <begin position="3"/>
        <end position="126"/>
    </location>
</feature>
<feature type="domain" description="Mannitol dehydrogenase C-terminal" evidence="5">
    <location>
        <begin position="192"/>
        <end position="319"/>
    </location>
</feature>
<dbReference type="SUPFAM" id="SSF48179">
    <property type="entry name" value="6-phosphogluconate dehydrogenase C-terminal domain-like"/>
    <property type="match status" value="1"/>
</dbReference>
<dbReference type="GO" id="GO:0005829">
    <property type="term" value="C:cytosol"/>
    <property type="evidence" value="ECO:0007669"/>
    <property type="project" value="TreeGrafter"/>
</dbReference>
<protein>
    <submittedName>
        <fullName evidence="6">NAD(P)-binding domain-containing protein</fullName>
    </submittedName>
</protein>
<dbReference type="InterPro" id="IPR013328">
    <property type="entry name" value="6PGD_dom2"/>
</dbReference>
<comment type="caution">
    <text evidence="6">The sequence shown here is derived from an EMBL/GenBank/DDBJ whole genome shotgun (WGS) entry which is preliminary data.</text>
</comment>
<dbReference type="PANTHER" id="PTHR30524:SF0">
    <property type="entry name" value="ALTRONATE OXIDOREDUCTASE-RELATED"/>
    <property type="match status" value="1"/>
</dbReference>
<dbReference type="PANTHER" id="PTHR30524">
    <property type="entry name" value="MANNITOL-1-PHOSPHATE 5-DEHYDROGENASE"/>
    <property type="match status" value="1"/>
</dbReference>
<proteinExistence type="predicted"/>
<dbReference type="AlphaFoldDB" id="A0A923LD40"/>
<evidence type="ECO:0000313" key="6">
    <source>
        <dbReference type="EMBL" id="MBC5660420.1"/>
    </source>
</evidence>
<evidence type="ECO:0000259" key="5">
    <source>
        <dbReference type="Pfam" id="PF08125"/>
    </source>
</evidence>
<evidence type="ECO:0000256" key="1">
    <source>
        <dbReference type="ARBA" id="ARBA00023002"/>
    </source>
</evidence>
<dbReference type="EMBL" id="JACOOR010000006">
    <property type="protein sequence ID" value="MBC5660420.1"/>
    <property type="molecule type" value="Genomic_DNA"/>
</dbReference>
<dbReference type="InterPro" id="IPR008927">
    <property type="entry name" value="6-PGluconate_DH-like_C_sf"/>
</dbReference>
<comment type="catalytic activity">
    <reaction evidence="3">
        <text>D-mannitol 1-phosphate + NAD(+) = beta-D-fructose 6-phosphate + NADH + H(+)</text>
        <dbReference type="Rhea" id="RHEA:19661"/>
        <dbReference type="ChEBI" id="CHEBI:15378"/>
        <dbReference type="ChEBI" id="CHEBI:57540"/>
        <dbReference type="ChEBI" id="CHEBI:57634"/>
        <dbReference type="ChEBI" id="CHEBI:57945"/>
        <dbReference type="ChEBI" id="CHEBI:61381"/>
        <dbReference type="EC" id="1.1.1.17"/>
    </reaction>
</comment>